<keyword evidence="1" id="KW-0175">Coiled coil</keyword>
<dbReference type="PANTHER" id="PTHR43696:SF9">
    <property type="entry name" value="COILED-COIL DOMAIN-CONTAINING PROTEIN 157"/>
    <property type="match status" value="1"/>
</dbReference>
<evidence type="ECO:0000256" key="2">
    <source>
        <dbReference type="SAM" id="MobiDB-lite"/>
    </source>
</evidence>
<dbReference type="OrthoDB" id="10051906at2759"/>
<evidence type="ECO:0000313" key="3">
    <source>
        <dbReference type="Ensembl" id="ENSATEP00000037266.1"/>
    </source>
</evidence>
<reference evidence="3" key="2">
    <citation type="submission" date="2025-08" db="UniProtKB">
        <authorList>
            <consortium name="Ensembl"/>
        </authorList>
    </citation>
    <scope>IDENTIFICATION</scope>
</reference>
<evidence type="ECO:0008006" key="5">
    <source>
        <dbReference type="Google" id="ProtNLM"/>
    </source>
</evidence>
<dbReference type="AlphaFoldDB" id="A0A7N5ZRW6"/>
<dbReference type="PANTHER" id="PTHR43696">
    <property type="entry name" value="COILED-COIL DOMAIN-CONTAINING PROTEIN 157"/>
    <property type="match status" value="1"/>
</dbReference>
<dbReference type="InterPro" id="IPR029681">
    <property type="entry name" value="CCDC157"/>
</dbReference>
<dbReference type="FunCoup" id="A0A7N5ZRW6">
    <property type="interactions" value="691"/>
</dbReference>
<reference evidence="3" key="1">
    <citation type="submission" date="2021-04" db="EMBL/GenBank/DDBJ databases">
        <authorList>
            <consortium name="Wellcome Sanger Institute Data Sharing"/>
        </authorList>
    </citation>
    <scope>NUCLEOTIDE SEQUENCE [LARGE SCALE GENOMIC DNA]</scope>
</reference>
<feature type="region of interest" description="Disordered" evidence="2">
    <location>
        <begin position="334"/>
        <end position="357"/>
    </location>
</feature>
<dbReference type="Ensembl" id="ENSATET00000048261.2">
    <property type="protein sequence ID" value="ENSATEP00000037266.1"/>
    <property type="gene ID" value="ENSATEG00000028560.2"/>
</dbReference>
<dbReference type="GeneTree" id="ENSGT00390000013684"/>
<name>A0A7N5ZRW6_ANATE</name>
<feature type="region of interest" description="Disordered" evidence="2">
    <location>
        <begin position="428"/>
        <end position="457"/>
    </location>
</feature>
<evidence type="ECO:0000256" key="1">
    <source>
        <dbReference type="SAM" id="Coils"/>
    </source>
</evidence>
<protein>
    <recommendedName>
        <fullName evidence="5">Coiled-coil domain containing 157</fullName>
    </recommendedName>
</protein>
<feature type="compositionally biased region" description="Polar residues" evidence="2">
    <location>
        <begin position="341"/>
        <end position="357"/>
    </location>
</feature>
<evidence type="ECO:0000313" key="4">
    <source>
        <dbReference type="Proteomes" id="UP000265040"/>
    </source>
</evidence>
<reference evidence="3" key="3">
    <citation type="submission" date="2025-09" db="UniProtKB">
        <authorList>
            <consortium name="Ensembl"/>
        </authorList>
    </citation>
    <scope>IDENTIFICATION</scope>
</reference>
<sequence>MTAGDVAQWENQQLRDMRRLAKHLQDVRGTVQPLKDRLAAAEAEREKFRSQLQQAQKEFKQEREKHQANIVQLEFSLQKAQRSMKETEQRLQEEQQQLKRESLSLEKSNSGLKEKVALQHDTLQALESEKSLLQEKVKTLHRLEEEAHCNLQQRIQQLENQISETQVLLDKESAKYHSACRQQESMHAKQKSLLERVDALDEDCEELQRQLGESEERQIDLHKELQQMTEEKQRQQAQLAQEQDLRLELQKEKQVLETHIGELKNTVAELKEHVKALRGRERLLVAFPELNPQAQAQPQTTGNVLLDMEQQLQANSIRIQVLEQENASLHSSLEKLRQRAQHNATTDSSTQQTWSASLPNTPVQKQQNYLTQMQHALQSSGEARAGYNTGVKEAGGGESGLESARSGDCVSTANPSSMQIHLQTLHLNTGPTGAKRNTKTQSASLVSHSRGLNQKRK</sequence>
<feature type="compositionally biased region" description="Polar residues" evidence="2">
    <location>
        <begin position="439"/>
        <end position="457"/>
    </location>
</feature>
<accession>A0A7N5ZRW6</accession>
<feature type="region of interest" description="Disordered" evidence="2">
    <location>
        <begin position="393"/>
        <end position="413"/>
    </location>
</feature>
<feature type="coiled-coil region" evidence="1">
    <location>
        <begin position="31"/>
        <end position="280"/>
    </location>
</feature>
<organism evidence="3 4">
    <name type="scientific">Anabas testudineus</name>
    <name type="common">Climbing perch</name>
    <name type="synonym">Anthias testudineus</name>
    <dbReference type="NCBI Taxonomy" id="64144"/>
    <lineage>
        <taxon>Eukaryota</taxon>
        <taxon>Metazoa</taxon>
        <taxon>Chordata</taxon>
        <taxon>Craniata</taxon>
        <taxon>Vertebrata</taxon>
        <taxon>Euteleostomi</taxon>
        <taxon>Actinopterygii</taxon>
        <taxon>Neopterygii</taxon>
        <taxon>Teleostei</taxon>
        <taxon>Neoteleostei</taxon>
        <taxon>Acanthomorphata</taxon>
        <taxon>Anabantaria</taxon>
        <taxon>Anabantiformes</taxon>
        <taxon>Anabantoidei</taxon>
        <taxon>Anabantidae</taxon>
        <taxon>Anabas</taxon>
    </lineage>
</organism>
<keyword evidence="4" id="KW-1185">Reference proteome</keyword>
<dbReference type="InParanoid" id="A0A7N5ZRW6"/>
<dbReference type="Proteomes" id="UP000265040">
    <property type="component" value="Chromosome 9"/>
</dbReference>
<proteinExistence type="predicted"/>